<feature type="domain" description="Carboxylesterase type B" evidence="1">
    <location>
        <begin position="2"/>
        <end position="203"/>
    </location>
</feature>
<dbReference type="InterPro" id="IPR029058">
    <property type="entry name" value="AB_hydrolase_fold"/>
</dbReference>
<protein>
    <recommendedName>
        <fullName evidence="1">Carboxylesterase type B domain-containing protein</fullName>
    </recommendedName>
</protein>
<dbReference type="InterPro" id="IPR002018">
    <property type="entry name" value="CarbesteraseB"/>
</dbReference>
<evidence type="ECO:0000313" key="2">
    <source>
        <dbReference type="EMBL" id="KAK5080033.1"/>
    </source>
</evidence>
<dbReference type="EMBL" id="JAVRRG010000160">
    <property type="protein sequence ID" value="KAK5080033.1"/>
    <property type="molecule type" value="Genomic_DNA"/>
</dbReference>
<keyword evidence="3" id="KW-1185">Reference proteome</keyword>
<comment type="caution">
    <text evidence="2">The sequence shown here is derived from an EMBL/GenBank/DDBJ whole genome shotgun (WGS) entry which is preliminary data.</text>
</comment>
<dbReference type="Proteomes" id="UP001345013">
    <property type="component" value="Unassembled WGS sequence"/>
</dbReference>
<accession>A0ABR0JZG8</accession>
<dbReference type="Gene3D" id="3.40.50.1820">
    <property type="entry name" value="alpha/beta hydrolase"/>
    <property type="match status" value="1"/>
</dbReference>
<evidence type="ECO:0000313" key="3">
    <source>
        <dbReference type="Proteomes" id="UP001345013"/>
    </source>
</evidence>
<proteinExistence type="predicted"/>
<sequence>MLREGRFVKVPLLVGANTDEGTSFGPKGIDNDTAFAKYVSSTGPNANETTILETLYPDIPSIGIPETLHGRPNSTYGSQYKRSSAFAGDLYIHAPRRAHSQAWSQQDISSYSFRFNVLVAGLSQYSGSNHFQEFAFVADNTQGLGYGDPNPAYPNPFAGKPLSYFDLANLMSRMWVSFVHDLNPNNHNVPGVPQWPIYDTTNGYAREYVFDANVTSYVEIDNYRAEAIQYMIDESAALFDR</sequence>
<dbReference type="Pfam" id="PF00135">
    <property type="entry name" value="COesterase"/>
    <property type="match status" value="1"/>
</dbReference>
<organism evidence="2 3">
    <name type="scientific">Lithohypha guttulata</name>
    <dbReference type="NCBI Taxonomy" id="1690604"/>
    <lineage>
        <taxon>Eukaryota</taxon>
        <taxon>Fungi</taxon>
        <taxon>Dikarya</taxon>
        <taxon>Ascomycota</taxon>
        <taxon>Pezizomycotina</taxon>
        <taxon>Eurotiomycetes</taxon>
        <taxon>Chaetothyriomycetidae</taxon>
        <taxon>Chaetothyriales</taxon>
        <taxon>Trichomeriaceae</taxon>
        <taxon>Lithohypha</taxon>
    </lineage>
</organism>
<evidence type="ECO:0000259" key="1">
    <source>
        <dbReference type="Pfam" id="PF00135"/>
    </source>
</evidence>
<name>A0ABR0JZG8_9EURO</name>
<gene>
    <name evidence="2" type="ORF">LTR24_008740</name>
</gene>
<dbReference type="SUPFAM" id="SSF53474">
    <property type="entry name" value="alpha/beta-Hydrolases"/>
    <property type="match status" value="1"/>
</dbReference>
<reference evidence="2 3" key="1">
    <citation type="submission" date="2023-08" db="EMBL/GenBank/DDBJ databases">
        <title>Black Yeasts Isolated from many extreme environments.</title>
        <authorList>
            <person name="Coleine C."/>
            <person name="Stajich J.E."/>
            <person name="Selbmann L."/>
        </authorList>
    </citation>
    <scope>NUCLEOTIDE SEQUENCE [LARGE SCALE GENOMIC DNA]</scope>
    <source>
        <strain evidence="2 3">CCFEE 5885</strain>
    </source>
</reference>